<dbReference type="Proteomes" id="UP000069773">
    <property type="component" value="Unassembled WGS sequence"/>
</dbReference>
<dbReference type="Pfam" id="PF06013">
    <property type="entry name" value="WXG100"/>
    <property type="match status" value="1"/>
</dbReference>
<proteinExistence type="predicted"/>
<evidence type="ECO:0000313" key="3">
    <source>
        <dbReference type="Proteomes" id="UP000069773"/>
    </source>
</evidence>
<gene>
    <name evidence="2" type="ORF">H7I77_25265</name>
    <name evidence="1" type="ORF">RMCN_0759</name>
</gene>
<dbReference type="RefSeq" id="WP_067387426.1">
    <property type="nucleotide sequence ID" value="NZ_BCTA01000012.1"/>
</dbReference>
<dbReference type="SUPFAM" id="SSF140453">
    <property type="entry name" value="EsxAB dimer-like"/>
    <property type="match status" value="1"/>
</dbReference>
<dbReference type="InterPro" id="IPR036689">
    <property type="entry name" value="ESAT-6-like_sf"/>
</dbReference>
<keyword evidence="3" id="KW-1185">Reference proteome</keyword>
<dbReference type="EMBL" id="BCTA01000012">
    <property type="protein sequence ID" value="GAT07626.1"/>
    <property type="molecule type" value="Genomic_DNA"/>
</dbReference>
<dbReference type="AlphaFoldDB" id="A0AAW5SRU4"/>
<name>A0AAW5SRU4_MYCNV</name>
<reference evidence="2" key="3">
    <citation type="journal article" date="2022" name="BMC Genomics">
        <title>Comparative genome analysis of mycobacteria focusing on tRNA and non-coding RNA.</title>
        <authorList>
            <person name="Behra P.R.K."/>
            <person name="Pettersson B.M.F."/>
            <person name="Ramesh M."/>
            <person name="Das S."/>
            <person name="Dasgupta S."/>
            <person name="Kirsebom L.A."/>
        </authorList>
    </citation>
    <scope>NUCLEOTIDE SEQUENCE</scope>
    <source>
        <strain evidence="2">DSM 44203</strain>
    </source>
</reference>
<protein>
    <submittedName>
        <fullName evidence="1">Esat-6 like protein esxC</fullName>
    </submittedName>
    <submittedName>
        <fullName evidence="2">WXG100 family type VII secretion target</fullName>
    </submittedName>
</protein>
<evidence type="ECO:0000313" key="1">
    <source>
        <dbReference type="EMBL" id="GAT07626.1"/>
    </source>
</evidence>
<dbReference type="EMBL" id="JACKTI010000069">
    <property type="protein sequence ID" value="MCV7026621.1"/>
    <property type="molecule type" value="Genomic_DNA"/>
</dbReference>
<reference evidence="1 3" key="1">
    <citation type="journal article" date="2016" name="Genome Announc.">
        <title>Draft Genome Sequences of Five Rapidly Growing Mycobacterium Species, M. thermoresistibile, M. fortuitum subsp. acetamidolyticum, M. canariasense, M. brisbanense, and M. novocastrense.</title>
        <authorList>
            <person name="Katahira K."/>
            <person name="Ogura Y."/>
            <person name="Gotoh Y."/>
            <person name="Hayashi T."/>
        </authorList>
    </citation>
    <scope>NUCLEOTIDE SEQUENCE [LARGE SCALE GENOMIC DNA]</scope>
    <source>
        <strain evidence="1 3">JCM18114</strain>
    </source>
</reference>
<dbReference type="Gene3D" id="1.10.287.1060">
    <property type="entry name" value="ESAT-6-like"/>
    <property type="match status" value="1"/>
</dbReference>
<dbReference type="InterPro" id="IPR010310">
    <property type="entry name" value="T7SS_ESAT-6-like"/>
</dbReference>
<evidence type="ECO:0000313" key="2">
    <source>
        <dbReference type="EMBL" id="MCV7026621.1"/>
    </source>
</evidence>
<organism evidence="2 4">
    <name type="scientific">Mycolicibacterium novocastrense</name>
    <name type="common">Mycobacterium novocastrense</name>
    <dbReference type="NCBI Taxonomy" id="59813"/>
    <lineage>
        <taxon>Bacteria</taxon>
        <taxon>Bacillati</taxon>
        <taxon>Actinomycetota</taxon>
        <taxon>Actinomycetes</taxon>
        <taxon>Mycobacteriales</taxon>
        <taxon>Mycobacteriaceae</taxon>
        <taxon>Mycolicibacterium</taxon>
    </lineage>
</organism>
<dbReference type="Proteomes" id="UP001207528">
    <property type="component" value="Unassembled WGS sequence"/>
</dbReference>
<sequence length="94" mass="9921">MDKITYHPGAVADFATDTGNRAGQLHEIHSDVANKTNALAEFFAGSGADGFFDAQHQMLSGLQGLIETVAQHGTTTSHVLGNAIGTDQHIRGLF</sequence>
<accession>A0AAW5SRU4</accession>
<reference evidence="2" key="2">
    <citation type="submission" date="2020-07" db="EMBL/GenBank/DDBJ databases">
        <authorList>
            <person name="Pettersson B.M.F."/>
            <person name="Behra P.R.K."/>
            <person name="Ramesh M."/>
            <person name="Das S."/>
            <person name="Dasgupta S."/>
            <person name="Kirsebom L.A."/>
        </authorList>
    </citation>
    <scope>NUCLEOTIDE SEQUENCE</scope>
    <source>
        <strain evidence="2">DSM 44203</strain>
    </source>
</reference>
<evidence type="ECO:0000313" key="4">
    <source>
        <dbReference type="Proteomes" id="UP001207528"/>
    </source>
</evidence>
<comment type="caution">
    <text evidence="2">The sequence shown here is derived from an EMBL/GenBank/DDBJ whole genome shotgun (WGS) entry which is preliminary data.</text>
</comment>